<proteinExistence type="predicted"/>
<dbReference type="Proteomes" id="UP000260136">
    <property type="component" value="Chromosome"/>
</dbReference>
<accession>A0A3B0PB41</accession>
<evidence type="ECO:0000313" key="2">
    <source>
        <dbReference type="Proteomes" id="UP000260136"/>
    </source>
</evidence>
<name>A0A3B0PB41_MYCGL</name>
<reference evidence="2" key="1">
    <citation type="submission" date="2018-06" db="EMBL/GenBank/DDBJ databases">
        <authorList>
            <consortium name="Pathogen Informatics"/>
        </authorList>
    </citation>
    <scope>NUCLEOTIDE SEQUENCE [LARGE SCALE GENOMIC DNA]</scope>
    <source>
        <strain evidence="2">NCTC10115</strain>
    </source>
</reference>
<evidence type="ECO:0000313" key="1">
    <source>
        <dbReference type="EMBL" id="SYV94092.1"/>
    </source>
</evidence>
<sequence>MTAGLCHLVSKKLPPFVPQVIAEPKKILPLAPLGELTPPTARRGTKW</sequence>
<feature type="non-terminal residue" evidence="1">
    <location>
        <position position="47"/>
    </location>
</feature>
<gene>
    <name evidence="1" type="ORF">NCTC10115_00399</name>
</gene>
<organism evidence="1 2">
    <name type="scientific">Mycoplasmoides gallisepticum</name>
    <name type="common">Mycoplasma gallisepticum</name>
    <dbReference type="NCBI Taxonomy" id="2096"/>
    <lineage>
        <taxon>Bacteria</taxon>
        <taxon>Bacillati</taxon>
        <taxon>Mycoplasmatota</taxon>
        <taxon>Mycoplasmoidales</taxon>
        <taxon>Mycoplasmoidaceae</taxon>
        <taxon>Mycoplasmoides</taxon>
    </lineage>
</organism>
<dbReference type="AlphaFoldDB" id="A0A3B0PB41"/>
<protein>
    <submittedName>
        <fullName evidence="1">Uncharacterized protein</fullName>
    </submittedName>
</protein>
<dbReference type="EMBL" id="LS991952">
    <property type="protein sequence ID" value="SYV94092.1"/>
    <property type="molecule type" value="Genomic_DNA"/>
</dbReference>